<dbReference type="Pfam" id="PF09820">
    <property type="entry name" value="AAA-ATPase_like"/>
    <property type="match status" value="1"/>
</dbReference>
<dbReference type="PANTHER" id="PTHR34825:SF1">
    <property type="entry name" value="AAA-ATPASE-LIKE DOMAIN-CONTAINING PROTEIN"/>
    <property type="match status" value="1"/>
</dbReference>
<feature type="domain" description="AAA-ATPase-like" evidence="1">
    <location>
        <begin position="17"/>
        <end position="234"/>
    </location>
</feature>
<dbReference type="EMBL" id="CABWIB010000001">
    <property type="protein sequence ID" value="VWL85737.1"/>
    <property type="molecule type" value="Genomic_DNA"/>
</dbReference>
<dbReference type="InterPro" id="IPR012547">
    <property type="entry name" value="PDDEXK_9"/>
</dbReference>
<dbReference type="Pfam" id="PF08011">
    <property type="entry name" value="PDDEXK_9"/>
    <property type="match status" value="1"/>
</dbReference>
<dbReference type="AlphaFoldDB" id="A0A6I8MDX0"/>
<evidence type="ECO:0000259" key="1">
    <source>
        <dbReference type="Pfam" id="PF09820"/>
    </source>
</evidence>
<keyword evidence="3" id="KW-1185">Reference proteome</keyword>
<dbReference type="PANTHER" id="PTHR34825">
    <property type="entry name" value="CONSERVED PROTEIN, WITH A WEAK D-GALACTARATE DEHYDRATASE/ALTRONATE HYDROLASE DOMAIN"/>
    <property type="match status" value="1"/>
</dbReference>
<gene>
    <name evidence="2" type="ORF">OMES3154_01025</name>
</gene>
<proteinExistence type="predicted"/>
<name>A0A6I8MDX0_9FUSO</name>
<accession>A0A6I8MDX0</accession>
<dbReference type="RefSeq" id="WP_156683711.1">
    <property type="nucleotide sequence ID" value="NZ_CABWIB010000001.1"/>
</dbReference>
<organism evidence="2 3">
    <name type="scientific">Oceanivirga miroungae</name>
    <dbReference type="NCBI Taxonomy" id="1130046"/>
    <lineage>
        <taxon>Bacteria</taxon>
        <taxon>Fusobacteriati</taxon>
        <taxon>Fusobacteriota</taxon>
        <taxon>Fusobacteriia</taxon>
        <taxon>Fusobacteriales</taxon>
        <taxon>Leptotrichiaceae</taxon>
        <taxon>Oceanivirga</taxon>
    </lineage>
</organism>
<evidence type="ECO:0000313" key="2">
    <source>
        <dbReference type="EMBL" id="VWL85737.1"/>
    </source>
</evidence>
<evidence type="ECO:0000313" key="3">
    <source>
        <dbReference type="Proteomes" id="UP000419017"/>
    </source>
</evidence>
<dbReference type="Proteomes" id="UP000419017">
    <property type="component" value="Unassembled WGS sequence"/>
</dbReference>
<sequence length="565" mass="66078">MIDINFKTGMHIQKIGNDTFYIDKTMIIDELIDKDGIREKEVVLVTRPRRFGKSVALQTIDYFFNIESKDRACEFFSDKKIAKTDKIKFLGTRPIIYLDFKNPGVTDFNELLQSIIYTFDDEIDKFILNPNIDDITKKELLEIKENIYKDEPTANIVQDLLSYFIDLYYYTYKIEPIVLIDEYDSFVLEMLNHEDIDKVISFYRTFFGRALKGNRNLHFAVLAGVTELTKNSVFSAMNNVYISNVLDSPNMPFTSYFGFTQDEIDPYIKLLDLESERERLKNYFDGYKIGGLELYNPDSISKTFDELKLNKNTPLSFKWVETGSQNLLTHILEKRFDKKQLSEELLSLIDKKEIEISIDKEFNIDKLNKEEAFYTFLLYAGYLTATKKENDKAAVVIPNVEVQDEIIRLTTRILNDGSDENYIDTKKAFSTLNIPDMEKQTKKLFKDVYHYDIKNDEKTYRNSLAVLINLLGVYTVKTEQNVSNGRLDIALIPFKSENRRSVLLELKVARTEKDIEKKHKEALEQIKRKEYVTYFNENQQKDMIALTVVFNGYDVSIKDVSDVIY</sequence>
<reference evidence="2 3" key="1">
    <citation type="submission" date="2019-10" db="EMBL/GenBank/DDBJ databases">
        <authorList>
            <person name="Blom J."/>
        </authorList>
    </citation>
    <scope>NUCLEOTIDE SEQUENCE [LARGE SCALE GENOMIC DNA]</scope>
    <source>
        <strain evidence="2 3">ES3154-GLU</strain>
    </source>
</reference>
<dbReference type="InterPro" id="IPR018631">
    <property type="entry name" value="AAA-ATPase-like_dom"/>
</dbReference>
<protein>
    <recommendedName>
        <fullName evidence="1">AAA-ATPase-like domain-containing protein</fullName>
    </recommendedName>
</protein>